<evidence type="ECO:0000256" key="2">
    <source>
        <dbReference type="SAM" id="Phobius"/>
    </source>
</evidence>
<dbReference type="Proteomes" id="UP000067626">
    <property type="component" value="Chromosome"/>
</dbReference>
<dbReference type="Pfam" id="PF18183">
    <property type="entry name" value="SLATT_2"/>
    <property type="match status" value="1"/>
</dbReference>
<keyword evidence="2" id="KW-0812">Transmembrane</keyword>
<protein>
    <recommendedName>
        <fullName evidence="3">SMODS and SLOG-associating 2TM effector domain-containing protein</fullName>
    </recommendedName>
</protein>
<dbReference type="InterPro" id="IPR040688">
    <property type="entry name" value="SLATT_2"/>
</dbReference>
<feature type="region of interest" description="Disordered" evidence="1">
    <location>
        <begin position="296"/>
        <end position="332"/>
    </location>
</feature>
<dbReference type="RefSeq" id="WP_050431134.1">
    <property type="nucleotide sequence ID" value="NZ_CP012159.1"/>
</dbReference>
<accession>A0A0K1EDM0</accession>
<feature type="domain" description="SMODS and SLOG-associating 2TM effector" evidence="3">
    <location>
        <begin position="24"/>
        <end position="204"/>
    </location>
</feature>
<dbReference type="KEGG" id="ccro:CMC5_031180"/>
<organism evidence="4 5">
    <name type="scientific">Chondromyces crocatus</name>
    <dbReference type="NCBI Taxonomy" id="52"/>
    <lineage>
        <taxon>Bacteria</taxon>
        <taxon>Pseudomonadati</taxon>
        <taxon>Myxococcota</taxon>
        <taxon>Polyangia</taxon>
        <taxon>Polyangiales</taxon>
        <taxon>Polyangiaceae</taxon>
        <taxon>Chondromyces</taxon>
    </lineage>
</organism>
<dbReference type="AlphaFoldDB" id="A0A0K1EDM0"/>
<dbReference type="EMBL" id="CP012159">
    <property type="protein sequence ID" value="AKT38971.1"/>
    <property type="molecule type" value="Genomic_DNA"/>
</dbReference>
<sequence>MIPTSMPAPGSPPYLTRTQFDDLRWGDEDIATSLGAISRHVQAKTLETIDWYMRRKQMRAVLSQAMRLGAITFAAIGGLVPLLSATVLAPGRKEIEHLPVEVGQLGYVAFALAAGCIVIDRVFGLSTAWMRFMGSAFALQRALAEFQLDWAMMHMKLGGQPPTLAQAEQMLLRLKELHSAVLLVVEQETQSWMAEFQSSLDELYRVAKMRAHTLEPGILDVVVPNGALADDGLALYLDGSLRNHFHGTRTQLTGVLAGQHVVMIRAMIRGNPVEITGTTMLSPGAIGTVSVTLPVPDERVADPSTEEGTTHEKGRSSVVPPDGSLTRARDAE</sequence>
<evidence type="ECO:0000313" key="5">
    <source>
        <dbReference type="Proteomes" id="UP000067626"/>
    </source>
</evidence>
<feature type="transmembrane region" description="Helical" evidence="2">
    <location>
        <begin position="65"/>
        <end position="85"/>
    </location>
</feature>
<keyword evidence="5" id="KW-1185">Reference proteome</keyword>
<dbReference type="NCBIfam" id="NF033633">
    <property type="entry name" value="SLATT_2"/>
    <property type="match status" value="1"/>
</dbReference>
<evidence type="ECO:0000313" key="4">
    <source>
        <dbReference type="EMBL" id="AKT38971.1"/>
    </source>
</evidence>
<evidence type="ECO:0000256" key="1">
    <source>
        <dbReference type="SAM" id="MobiDB-lite"/>
    </source>
</evidence>
<keyword evidence="2" id="KW-0472">Membrane</keyword>
<proteinExistence type="predicted"/>
<gene>
    <name evidence="4" type="ORF">CMC5_031180</name>
</gene>
<keyword evidence="2" id="KW-1133">Transmembrane helix</keyword>
<reference evidence="4 5" key="1">
    <citation type="submission" date="2015-07" db="EMBL/GenBank/DDBJ databases">
        <title>Genome analysis of myxobacterium Chondromyces crocatus Cm c5 reveals a high potential for natural compound synthesis and the genetic basis for the loss of fruiting body formation.</title>
        <authorList>
            <person name="Zaburannyi N."/>
            <person name="Bunk B."/>
            <person name="Maier J."/>
            <person name="Overmann J."/>
            <person name="Mueller R."/>
        </authorList>
    </citation>
    <scope>NUCLEOTIDE SEQUENCE [LARGE SCALE GENOMIC DNA]</scope>
    <source>
        <strain evidence="4 5">Cm c5</strain>
    </source>
</reference>
<feature type="transmembrane region" description="Helical" evidence="2">
    <location>
        <begin position="105"/>
        <end position="123"/>
    </location>
</feature>
<dbReference type="OrthoDB" id="5507841at2"/>
<name>A0A0K1EDM0_CHOCO</name>
<evidence type="ECO:0000259" key="3">
    <source>
        <dbReference type="Pfam" id="PF18183"/>
    </source>
</evidence>